<dbReference type="EMBL" id="CP000698">
    <property type="protein sequence ID" value="ABQ24262.1"/>
    <property type="molecule type" value="Genomic_DNA"/>
</dbReference>
<evidence type="ECO:0000259" key="1">
    <source>
        <dbReference type="Pfam" id="PF07238"/>
    </source>
</evidence>
<reference evidence="3 4" key="1">
    <citation type="submission" date="2007-05" db="EMBL/GenBank/DDBJ databases">
        <title>Complete sequence of Geobacter uraniireducens Rf4.</title>
        <authorList>
            <consortium name="US DOE Joint Genome Institute"/>
            <person name="Copeland A."/>
            <person name="Lucas S."/>
            <person name="Lapidus A."/>
            <person name="Barry K."/>
            <person name="Detter J.C."/>
            <person name="Glavina del Rio T."/>
            <person name="Hammon N."/>
            <person name="Israni S."/>
            <person name="Dalin E."/>
            <person name="Tice H."/>
            <person name="Pitluck S."/>
            <person name="Chertkov O."/>
            <person name="Brettin T."/>
            <person name="Bruce D."/>
            <person name="Han C."/>
            <person name="Schmutz J."/>
            <person name="Larimer F."/>
            <person name="Land M."/>
            <person name="Hauser L."/>
            <person name="Kyrpides N."/>
            <person name="Mikhailova N."/>
            <person name="Shelobolina E."/>
            <person name="Aklujkar M."/>
            <person name="Lovley D."/>
            <person name="Richardson P."/>
        </authorList>
    </citation>
    <scope>NUCLEOTIDE SEQUENCE [LARGE SCALE GENOMIC DNA]</scope>
    <source>
        <strain evidence="3 4">Rf4</strain>
    </source>
</reference>
<protein>
    <submittedName>
        <fullName evidence="3">Type IV pilus assembly PilZ</fullName>
    </submittedName>
</protein>
<dbReference type="Pfam" id="PF18672">
    <property type="entry name" value="PilZN1"/>
    <property type="match status" value="1"/>
</dbReference>
<proteinExistence type="predicted"/>
<gene>
    <name evidence="3" type="ordered locus">Gura_0044</name>
</gene>
<feature type="domain" description="N-terminal PilZ-like" evidence="2">
    <location>
        <begin position="11"/>
        <end position="103"/>
    </location>
</feature>
<dbReference type="Proteomes" id="UP000006695">
    <property type="component" value="Chromosome"/>
</dbReference>
<dbReference type="Pfam" id="PF07238">
    <property type="entry name" value="PilZ"/>
    <property type="match status" value="1"/>
</dbReference>
<dbReference type="Gene3D" id="2.30.110.70">
    <property type="match status" value="1"/>
</dbReference>
<dbReference type="InterPro" id="IPR009875">
    <property type="entry name" value="PilZ_domain"/>
</dbReference>
<sequence>MTEHIPNYSEYFHINQRIKIELPLGSNQFFHEWAVISSISKNLFAICLSRDMLPHNIQLKSGEPLSIRAGSRGQGYRCKAVIEHDDSCENLTIKLTGPVVSDELRSYFRLDTSISMEYSPETPEQSWEVPRNRCITGHNTTEYGDISVSMAYPLAFHNPFVMEQENVVGKVPATEPLIINISGGGIRAELQEELQAGTRLNLAFRLPHPQPELVPAVAEVVYCQPSTWRSNYRYIAGMRYISIHERNRDRIIKYVCSEEIKKIRSCNKDFHSLPVR</sequence>
<dbReference type="GO" id="GO:0035438">
    <property type="term" value="F:cyclic-di-GMP binding"/>
    <property type="evidence" value="ECO:0007669"/>
    <property type="project" value="InterPro"/>
</dbReference>
<evidence type="ECO:0000313" key="4">
    <source>
        <dbReference type="Proteomes" id="UP000006695"/>
    </source>
</evidence>
<dbReference type="KEGG" id="gur:Gura_0044"/>
<dbReference type="AlphaFoldDB" id="A5GDT5"/>
<dbReference type="RefSeq" id="WP_011936991.1">
    <property type="nucleotide sequence ID" value="NC_009483.1"/>
</dbReference>
<keyword evidence="4" id="KW-1185">Reference proteome</keyword>
<dbReference type="Gene3D" id="2.40.10.220">
    <property type="entry name" value="predicted glycosyltransferase like domains"/>
    <property type="match status" value="1"/>
</dbReference>
<evidence type="ECO:0000313" key="3">
    <source>
        <dbReference type="EMBL" id="ABQ24262.1"/>
    </source>
</evidence>
<feature type="domain" description="PilZ" evidence="1">
    <location>
        <begin position="177"/>
        <end position="255"/>
    </location>
</feature>
<dbReference type="OrthoDB" id="5395462at2"/>
<dbReference type="HOGENOM" id="CLU_061358_0_0_7"/>
<dbReference type="InterPro" id="IPR040638">
    <property type="entry name" value="PilZN1"/>
</dbReference>
<dbReference type="STRING" id="351605.Gura_0044"/>
<name>A5GDT5_GEOUR</name>
<accession>A5GDT5</accession>
<evidence type="ECO:0000259" key="2">
    <source>
        <dbReference type="Pfam" id="PF18672"/>
    </source>
</evidence>
<organism evidence="3 4">
    <name type="scientific">Geotalea uraniireducens (strain Rf4)</name>
    <name type="common">Geobacter uraniireducens</name>
    <dbReference type="NCBI Taxonomy" id="351605"/>
    <lineage>
        <taxon>Bacteria</taxon>
        <taxon>Pseudomonadati</taxon>
        <taxon>Thermodesulfobacteriota</taxon>
        <taxon>Desulfuromonadia</taxon>
        <taxon>Geobacterales</taxon>
        <taxon>Geobacteraceae</taxon>
        <taxon>Geotalea</taxon>
    </lineage>
</organism>